<keyword evidence="4" id="KW-1185">Reference proteome</keyword>
<evidence type="ECO:0000313" key="4">
    <source>
        <dbReference type="Proteomes" id="UP000006352"/>
    </source>
</evidence>
<comment type="similarity">
    <text evidence="1">Belongs to the caleosin family.</text>
</comment>
<dbReference type="InParanoid" id="J4IAJ5"/>
<sequence>MPTLKHISTEHSNLYHPRIVVDHTQPMGTRPYRVDTDRFIKIPYVARAHYAPSIEHPAGSSEYSHKHKNFSVLQQHIIFWDRDRDGVIWPRDTFVGFRDLGFNVVFSLFAVFVINICFSLPTRLAHSYFPDPFFRVYVSSIHKDKHGSDSGVYDTEGRFVPCRFEDIFAKYSSKQSSTAPGETLSLREIMHLMHGQRVAVDPYGWSAAAFEWGTTWLLLQENGCIDKEDLRKLYDGSLFYEIREKRKTKEGWRKGWGLGGDGFVGGVKILPFSF</sequence>
<feature type="transmembrane region" description="Helical" evidence="2">
    <location>
        <begin position="100"/>
        <end position="120"/>
    </location>
</feature>
<dbReference type="Proteomes" id="UP000006352">
    <property type="component" value="Unassembled WGS sequence"/>
</dbReference>
<dbReference type="EMBL" id="HE797097">
    <property type="protein sequence ID" value="CCM03021.1"/>
    <property type="molecule type" value="Genomic_DNA"/>
</dbReference>
<keyword evidence="2" id="KW-0472">Membrane</keyword>
<protein>
    <recommendedName>
        <fullName evidence="5">EF-hand domain-containing protein</fullName>
    </recommendedName>
</protein>
<keyword evidence="2" id="KW-0812">Transmembrane</keyword>
<dbReference type="GO" id="GO:0004497">
    <property type="term" value="F:monooxygenase activity"/>
    <property type="evidence" value="ECO:0007669"/>
    <property type="project" value="TreeGrafter"/>
</dbReference>
<dbReference type="PANTHER" id="PTHR31495:SF0">
    <property type="entry name" value="BINDING PROTEIN CALEOSIN, PUTATIVE (AFU_ORTHOLOGUE AFUA_5G13750)-RELATED"/>
    <property type="match status" value="1"/>
</dbReference>
<gene>
    <name evidence="3" type="ORF">FIBRA_05138</name>
</gene>
<evidence type="ECO:0008006" key="5">
    <source>
        <dbReference type="Google" id="ProtNLM"/>
    </source>
</evidence>
<dbReference type="GeneID" id="24097932"/>
<evidence type="ECO:0000256" key="2">
    <source>
        <dbReference type="SAM" id="Phobius"/>
    </source>
</evidence>
<evidence type="ECO:0000256" key="1">
    <source>
        <dbReference type="ARBA" id="ARBA00006765"/>
    </source>
</evidence>
<accession>J4IAJ5</accession>
<proteinExistence type="inferred from homology"/>
<dbReference type="GO" id="GO:0005509">
    <property type="term" value="F:calcium ion binding"/>
    <property type="evidence" value="ECO:0007669"/>
    <property type="project" value="TreeGrafter"/>
</dbReference>
<name>J4IAJ5_9APHY</name>
<dbReference type="AlphaFoldDB" id="J4IAJ5"/>
<evidence type="ECO:0000313" key="3">
    <source>
        <dbReference type="EMBL" id="CCM03021.1"/>
    </source>
</evidence>
<dbReference type="Pfam" id="PF05042">
    <property type="entry name" value="Caleosin"/>
    <property type="match status" value="1"/>
</dbReference>
<reference evidence="3 4" key="1">
    <citation type="journal article" date="2012" name="Appl. Environ. Microbiol.">
        <title>Short-read sequencing for genomic analysis of the brown rot fungus Fibroporia radiculosa.</title>
        <authorList>
            <person name="Tang J.D."/>
            <person name="Perkins A.D."/>
            <person name="Sonstegard T.S."/>
            <person name="Schroeder S.G."/>
            <person name="Burgess S.C."/>
            <person name="Diehl S.V."/>
        </authorList>
    </citation>
    <scope>NUCLEOTIDE SEQUENCE [LARGE SCALE GENOMIC DNA]</scope>
    <source>
        <strain evidence="3 4">TFFH 294</strain>
    </source>
</reference>
<dbReference type="PANTHER" id="PTHR31495">
    <property type="entry name" value="PEROXYGENASE 3-RELATED"/>
    <property type="match status" value="1"/>
</dbReference>
<keyword evidence="2" id="KW-1133">Transmembrane helix</keyword>
<dbReference type="InterPro" id="IPR007736">
    <property type="entry name" value="Caleosin-related"/>
</dbReference>
<dbReference type="HOGENOM" id="CLU_062049_0_1_1"/>
<dbReference type="STRING" id="599839.J4IAJ5"/>
<organism evidence="3 4">
    <name type="scientific">Fibroporia radiculosa</name>
    <dbReference type="NCBI Taxonomy" id="599839"/>
    <lineage>
        <taxon>Eukaryota</taxon>
        <taxon>Fungi</taxon>
        <taxon>Dikarya</taxon>
        <taxon>Basidiomycota</taxon>
        <taxon>Agaricomycotina</taxon>
        <taxon>Agaricomycetes</taxon>
        <taxon>Polyporales</taxon>
        <taxon>Fibroporiaceae</taxon>
        <taxon>Fibroporia</taxon>
    </lineage>
</organism>
<dbReference type="OrthoDB" id="640742at2759"/>
<dbReference type="RefSeq" id="XP_012182304.1">
    <property type="nucleotide sequence ID" value="XM_012326914.1"/>
</dbReference>